<dbReference type="STRING" id="2004952.A0A2C5ZK82"/>
<name>A0A2C5ZK82_9HYPO</name>
<feature type="chain" id="PRO_5013174653" description="Phytocyanin domain-containing protein" evidence="2">
    <location>
        <begin position="18"/>
        <end position="210"/>
    </location>
</feature>
<dbReference type="PANTHER" id="PTHR34883:SF15">
    <property type="entry name" value="EXTRACELLULAR SERINE-RICH PROTEIN"/>
    <property type="match status" value="1"/>
</dbReference>
<dbReference type="Proteomes" id="UP000226431">
    <property type="component" value="Unassembled WGS sequence"/>
</dbReference>
<dbReference type="SUPFAM" id="SSF49503">
    <property type="entry name" value="Cupredoxins"/>
    <property type="match status" value="1"/>
</dbReference>
<evidence type="ECO:0008006" key="5">
    <source>
        <dbReference type="Google" id="ProtNLM"/>
    </source>
</evidence>
<reference evidence="3 4" key="1">
    <citation type="submission" date="2017-06" db="EMBL/GenBank/DDBJ databases">
        <title>Ant-infecting Ophiocordyceps genomes reveal a high diversity of potential behavioral manipulation genes and a possible major role for enterotoxins.</title>
        <authorList>
            <person name="De Bekker C."/>
            <person name="Evans H.C."/>
            <person name="Brachmann A."/>
            <person name="Hughes D.P."/>
        </authorList>
    </citation>
    <scope>NUCLEOTIDE SEQUENCE [LARGE SCALE GENOMIC DNA]</scope>
    <source>
        <strain evidence="3 4">Map16</strain>
    </source>
</reference>
<dbReference type="AlphaFoldDB" id="A0A2C5ZK82"/>
<evidence type="ECO:0000256" key="2">
    <source>
        <dbReference type="SAM" id="SignalP"/>
    </source>
</evidence>
<feature type="compositionally biased region" description="Gly residues" evidence="1">
    <location>
        <begin position="165"/>
        <end position="180"/>
    </location>
</feature>
<sequence length="210" mass="21942">MHYSSFFVAALVGAAQANLFSRQQTTAGGSESVHVVHVGFNPQTNQTAKKYYPDKVDAQIGDTVQFVFDAQGSAHTVTQSAFDTPCEAMKGGVNSGMVPVKTASDKMVWNLKINDTKTIWAFCATGDHCKSKMVMVINEGTAIKANTSRSLDEYSKKAAQFNGKATGGEAGGKTGTGNAGSGKPTSSATSNVVAVPATVMLCLGIAFMLL</sequence>
<accession>A0A2C5ZK82</accession>
<dbReference type="Gene3D" id="2.60.40.420">
    <property type="entry name" value="Cupredoxins - blue copper proteins"/>
    <property type="match status" value="1"/>
</dbReference>
<dbReference type="InterPro" id="IPR052953">
    <property type="entry name" value="Ser-rich/MCO-related"/>
</dbReference>
<keyword evidence="4" id="KW-1185">Reference proteome</keyword>
<keyword evidence="2" id="KW-0732">Signal</keyword>
<comment type="caution">
    <text evidence="3">The sequence shown here is derived from an EMBL/GenBank/DDBJ whole genome shotgun (WGS) entry which is preliminary data.</text>
</comment>
<protein>
    <recommendedName>
        <fullName evidence="5">Phytocyanin domain-containing protein</fullName>
    </recommendedName>
</protein>
<dbReference type="PANTHER" id="PTHR34883">
    <property type="entry name" value="SERINE-RICH PROTEIN, PUTATIVE-RELATED-RELATED"/>
    <property type="match status" value="1"/>
</dbReference>
<gene>
    <name evidence="3" type="ORF">CDD80_1640</name>
</gene>
<dbReference type="OrthoDB" id="2331100at2759"/>
<dbReference type="InterPro" id="IPR008972">
    <property type="entry name" value="Cupredoxin"/>
</dbReference>
<feature type="signal peptide" evidence="2">
    <location>
        <begin position="1"/>
        <end position="17"/>
    </location>
</feature>
<evidence type="ECO:0000313" key="4">
    <source>
        <dbReference type="Proteomes" id="UP000226431"/>
    </source>
</evidence>
<evidence type="ECO:0000256" key="1">
    <source>
        <dbReference type="SAM" id="MobiDB-lite"/>
    </source>
</evidence>
<dbReference type="CDD" id="cd00920">
    <property type="entry name" value="Cupredoxin"/>
    <property type="match status" value="1"/>
</dbReference>
<organism evidence="3 4">
    <name type="scientific">Ophiocordyceps camponoti-rufipedis</name>
    <dbReference type="NCBI Taxonomy" id="2004952"/>
    <lineage>
        <taxon>Eukaryota</taxon>
        <taxon>Fungi</taxon>
        <taxon>Dikarya</taxon>
        <taxon>Ascomycota</taxon>
        <taxon>Pezizomycotina</taxon>
        <taxon>Sordariomycetes</taxon>
        <taxon>Hypocreomycetidae</taxon>
        <taxon>Hypocreales</taxon>
        <taxon>Ophiocordycipitaceae</taxon>
        <taxon>Ophiocordyceps</taxon>
    </lineage>
</organism>
<dbReference type="EMBL" id="NJES01000017">
    <property type="protein sequence ID" value="PHH80436.1"/>
    <property type="molecule type" value="Genomic_DNA"/>
</dbReference>
<proteinExistence type="predicted"/>
<feature type="region of interest" description="Disordered" evidence="1">
    <location>
        <begin position="165"/>
        <end position="188"/>
    </location>
</feature>
<evidence type="ECO:0000313" key="3">
    <source>
        <dbReference type="EMBL" id="PHH80436.1"/>
    </source>
</evidence>